<dbReference type="EMBL" id="CANHGI010000001">
    <property type="protein sequence ID" value="CAI5440143.1"/>
    <property type="molecule type" value="Genomic_DNA"/>
</dbReference>
<evidence type="ECO:0000313" key="2">
    <source>
        <dbReference type="Proteomes" id="UP001152747"/>
    </source>
</evidence>
<evidence type="ECO:0000313" key="1">
    <source>
        <dbReference type="EMBL" id="CAI5440143.1"/>
    </source>
</evidence>
<sequence length="170" mass="20024">MPYEMRNMIIDLMDIQTTTRFSQCSIDCYEEVGKSLNFIDEIKIDQKDNFGSCVVFDLKKKDSIEKLSICDWSIGVDFPYNRSKIGYLPNLEELRRLSPHLKKRDCCEIIDPIDCKFIEFNQICKIRKYLSIPRLSLSYVLHLTAEKIYIAYVTSAPLIFRDFLHFIPKC</sequence>
<protein>
    <submittedName>
        <fullName evidence="1">Uncharacterized protein</fullName>
    </submittedName>
</protein>
<name>A0A9P1I8Q7_9PELO</name>
<gene>
    <name evidence="1" type="ORF">CAMP_LOCUS2780</name>
</gene>
<organism evidence="1 2">
    <name type="scientific">Caenorhabditis angaria</name>
    <dbReference type="NCBI Taxonomy" id="860376"/>
    <lineage>
        <taxon>Eukaryota</taxon>
        <taxon>Metazoa</taxon>
        <taxon>Ecdysozoa</taxon>
        <taxon>Nematoda</taxon>
        <taxon>Chromadorea</taxon>
        <taxon>Rhabditida</taxon>
        <taxon>Rhabditina</taxon>
        <taxon>Rhabditomorpha</taxon>
        <taxon>Rhabditoidea</taxon>
        <taxon>Rhabditidae</taxon>
        <taxon>Peloderinae</taxon>
        <taxon>Caenorhabditis</taxon>
    </lineage>
</organism>
<dbReference type="Proteomes" id="UP001152747">
    <property type="component" value="Unassembled WGS sequence"/>
</dbReference>
<comment type="caution">
    <text evidence="1">The sequence shown here is derived from an EMBL/GenBank/DDBJ whole genome shotgun (WGS) entry which is preliminary data.</text>
</comment>
<dbReference type="AlphaFoldDB" id="A0A9P1I8Q7"/>
<reference evidence="1" key="1">
    <citation type="submission" date="2022-11" db="EMBL/GenBank/DDBJ databases">
        <authorList>
            <person name="Kikuchi T."/>
        </authorList>
    </citation>
    <scope>NUCLEOTIDE SEQUENCE</scope>
    <source>
        <strain evidence="1">PS1010</strain>
    </source>
</reference>
<accession>A0A9P1I8Q7</accession>
<proteinExistence type="predicted"/>
<keyword evidence="2" id="KW-1185">Reference proteome</keyword>